<evidence type="ECO:0000259" key="3">
    <source>
        <dbReference type="PROSITE" id="PS51898"/>
    </source>
</evidence>
<evidence type="ECO:0000313" key="5">
    <source>
        <dbReference type="Proteomes" id="UP001216907"/>
    </source>
</evidence>
<feature type="compositionally biased region" description="Basic and acidic residues" evidence="2">
    <location>
        <begin position="216"/>
        <end position="228"/>
    </location>
</feature>
<evidence type="ECO:0000256" key="2">
    <source>
        <dbReference type="SAM" id="MobiDB-lite"/>
    </source>
</evidence>
<comment type="caution">
    <text evidence="4">The sequence shown here is derived from an EMBL/GenBank/DDBJ whole genome shotgun (WGS) entry which is preliminary data.</text>
</comment>
<keyword evidence="1" id="KW-0233">DNA recombination</keyword>
<sequence length="304" mass="33749">MVRPPPKSGTSSSPSARFDGSTAPADFGPLALKAVRQATIELGICRKEVNKRIRHIVRMFRWAVENELVAPTVHAALKAVRGGSPGGGDRGPGVRPVRPVPDAAVDAIRPYASRQVWAMIELQRLTGMRPGEVCQIRPCDVDRGERTWTYTPDSHNTEHHGKVRRIYFGPRAREVLLPWLLRDSTAFLFSPAEAVAERLAAMRARRKSPVQPSQLDRSKADPARSPRDRYDVSAYNRAIDYACRKAGLPKWHPHQLRHNAATLLRKEFGLETARAVLGHGSTAETEIYAEIDPHEAVAAMERIG</sequence>
<evidence type="ECO:0000313" key="4">
    <source>
        <dbReference type="EMBL" id="MDG3004259.1"/>
    </source>
</evidence>
<dbReference type="InterPro" id="IPR050090">
    <property type="entry name" value="Tyrosine_recombinase_XerCD"/>
</dbReference>
<keyword evidence="5" id="KW-1185">Reference proteome</keyword>
<gene>
    <name evidence="4" type="ORF">PZE19_10765</name>
</gene>
<dbReference type="InterPro" id="IPR011010">
    <property type="entry name" value="DNA_brk_join_enz"/>
</dbReference>
<name>A0ABT6F9M1_9BACT</name>
<dbReference type="PROSITE" id="PS51898">
    <property type="entry name" value="TYR_RECOMBINASE"/>
    <property type="match status" value="1"/>
</dbReference>
<dbReference type="PANTHER" id="PTHR30349:SF64">
    <property type="entry name" value="PROPHAGE INTEGRASE INTD-RELATED"/>
    <property type="match status" value="1"/>
</dbReference>
<feature type="domain" description="Tyr recombinase" evidence="3">
    <location>
        <begin position="94"/>
        <end position="301"/>
    </location>
</feature>
<dbReference type="InterPro" id="IPR013762">
    <property type="entry name" value="Integrase-like_cat_sf"/>
</dbReference>
<dbReference type="Gene3D" id="1.10.443.10">
    <property type="entry name" value="Intergrase catalytic core"/>
    <property type="match status" value="1"/>
</dbReference>
<evidence type="ECO:0000256" key="1">
    <source>
        <dbReference type="ARBA" id="ARBA00023172"/>
    </source>
</evidence>
<dbReference type="Pfam" id="PF00589">
    <property type="entry name" value="Phage_integrase"/>
    <property type="match status" value="1"/>
</dbReference>
<dbReference type="SUPFAM" id="SSF56349">
    <property type="entry name" value="DNA breaking-rejoining enzymes"/>
    <property type="match status" value="1"/>
</dbReference>
<dbReference type="InterPro" id="IPR002104">
    <property type="entry name" value="Integrase_catalytic"/>
</dbReference>
<dbReference type="Proteomes" id="UP001216907">
    <property type="component" value="Unassembled WGS sequence"/>
</dbReference>
<proteinExistence type="predicted"/>
<feature type="region of interest" description="Disordered" evidence="2">
    <location>
        <begin position="205"/>
        <end position="228"/>
    </location>
</feature>
<organism evidence="4 5">
    <name type="scientific">Paludisphaera mucosa</name>
    <dbReference type="NCBI Taxonomy" id="3030827"/>
    <lineage>
        <taxon>Bacteria</taxon>
        <taxon>Pseudomonadati</taxon>
        <taxon>Planctomycetota</taxon>
        <taxon>Planctomycetia</taxon>
        <taxon>Isosphaerales</taxon>
        <taxon>Isosphaeraceae</taxon>
        <taxon>Paludisphaera</taxon>
    </lineage>
</organism>
<feature type="region of interest" description="Disordered" evidence="2">
    <location>
        <begin position="1"/>
        <end position="22"/>
    </location>
</feature>
<dbReference type="PANTHER" id="PTHR30349">
    <property type="entry name" value="PHAGE INTEGRASE-RELATED"/>
    <property type="match status" value="1"/>
</dbReference>
<protein>
    <submittedName>
        <fullName evidence="4">Site-specific integrase</fullName>
    </submittedName>
</protein>
<accession>A0ABT6F9M1</accession>
<dbReference type="CDD" id="cd00397">
    <property type="entry name" value="DNA_BRE_C"/>
    <property type="match status" value="1"/>
</dbReference>
<reference evidence="4 5" key="1">
    <citation type="submission" date="2023-03" db="EMBL/GenBank/DDBJ databases">
        <title>Paludisphaera mucosa sp. nov. a novel planctomycete from northern fen.</title>
        <authorList>
            <person name="Ivanova A."/>
        </authorList>
    </citation>
    <scope>NUCLEOTIDE SEQUENCE [LARGE SCALE GENOMIC DNA]</scope>
    <source>
        <strain evidence="4 5">Pla2</strain>
    </source>
</reference>
<dbReference type="EMBL" id="JARRAG010000002">
    <property type="protein sequence ID" value="MDG3004259.1"/>
    <property type="molecule type" value="Genomic_DNA"/>
</dbReference>
<dbReference type="RefSeq" id="WP_277860620.1">
    <property type="nucleotide sequence ID" value="NZ_JARRAG010000002.1"/>
</dbReference>